<name>A0A318TX68_9BACL</name>
<dbReference type="PANTHER" id="PTHR47505">
    <property type="entry name" value="DNA UTILIZATION PROTEIN YHGH"/>
    <property type="match status" value="1"/>
</dbReference>
<reference evidence="3 4" key="1">
    <citation type="submission" date="2018-06" db="EMBL/GenBank/DDBJ databases">
        <title>Genomic Encyclopedia of Archaeal and Bacterial Type Strains, Phase II (KMG-II): from individual species to whole genera.</title>
        <authorList>
            <person name="Goeker M."/>
        </authorList>
    </citation>
    <scope>NUCLEOTIDE SEQUENCE [LARGE SCALE GENOMIC DNA]</scope>
    <source>
        <strain evidence="3 4">KACC 16626</strain>
    </source>
</reference>
<accession>A0A318TX68</accession>
<dbReference type="PANTHER" id="PTHR47505:SF1">
    <property type="entry name" value="DNA UTILIZATION PROTEIN YHGH"/>
    <property type="match status" value="1"/>
</dbReference>
<dbReference type="InterPro" id="IPR000836">
    <property type="entry name" value="PRTase_dom"/>
</dbReference>
<dbReference type="CDD" id="cd06223">
    <property type="entry name" value="PRTases_typeI"/>
    <property type="match status" value="1"/>
</dbReference>
<feature type="domain" description="Phosphoribosyltransferase" evidence="2">
    <location>
        <begin position="132"/>
        <end position="200"/>
    </location>
</feature>
<keyword evidence="4" id="KW-1185">Reference proteome</keyword>
<dbReference type="InterPro" id="IPR029057">
    <property type="entry name" value="PRTase-like"/>
</dbReference>
<comment type="caution">
    <text evidence="3">The sequence shown here is derived from an EMBL/GenBank/DDBJ whole genome shotgun (WGS) entry which is preliminary data.</text>
</comment>
<proteinExistence type="inferred from homology"/>
<protein>
    <submittedName>
        <fullName evidence="3">Competence protein ComFC</fullName>
    </submittedName>
</protein>
<evidence type="ECO:0000259" key="2">
    <source>
        <dbReference type="Pfam" id="PF00156"/>
    </source>
</evidence>
<dbReference type="SUPFAM" id="SSF53271">
    <property type="entry name" value="PRTase-like"/>
    <property type="match status" value="1"/>
</dbReference>
<evidence type="ECO:0000313" key="4">
    <source>
        <dbReference type="Proteomes" id="UP000247416"/>
    </source>
</evidence>
<dbReference type="Pfam" id="PF00156">
    <property type="entry name" value="Pribosyltran"/>
    <property type="match status" value="1"/>
</dbReference>
<dbReference type="Proteomes" id="UP000247416">
    <property type="component" value="Unassembled WGS sequence"/>
</dbReference>
<comment type="similarity">
    <text evidence="1">Belongs to the ComF/GntX family.</text>
</comment>
<dbReference type="RefSeq" id="WP_107932628.1">
    <property type="nucleotide sequence ID" value="NZ_PYWJ01000003.1"/>
</dbReference>
<organism evidence="3 4">
    <name type="scientific">Ureibacillus chungkukjangi</name>
    <dbReference type="NCBI Taxonomy" id="1202712"/>
    <lineage>
        <taxon>Bacteria</taxon>
        <taxon>Bacillati</taxon>
        <taxon>Bacillota</taxon>
        <taxon>Bacilli</taxon>
        <taxon>Bacillales</taxon>
        <taxon>Caryophanaceae</taxon>
        <taxon>Ureibacillus</taxon>
    </lineage>
</organism>
<dbReference type="InterPro" id="IPR051910">
    <property type="entry name" value="ComF/GntX_DNA_util-trans"/>
</dbReference>
<dbReference type="AlphaFoldDB" id="A0A318TX68"/>
<sequence>MKRYEVSNCLLCNSPMDEPATWKTLLMNLFPRTICLHCEEKFEPYENTDADSMSLYKYNEQMKDFLHHYKFMHDILLAKVFRHQIRQHLVKKKEIIGAIPMHPEKQKERTFSHVDELLKAANISYQSPLEKITIESQAEKTREERLNTPPIFALKANQALKNKSFILVDDIYTTGTTLNHAKHILLEAGAKSVTTFTLIRG</sequence>
<evidence type="ECO:0000256" key="1">
    <source>
        <dbReference type="ARBA" id="ARBA00008007"/>
    </source>
</evidence>
<dbReference type="Gene3D" id="3.40.50.2020">
    <property type="match status" value="1"/>
</dbReference>
<gene>
    <name evidence="3" type="ORF">BJ095_104116</name>
</gene>
<evidence type="ECO:0000313" key="3">
    <source>
        <dbReference type="EMBL" id="PYF07608.1"/>
    </source>
</evidence>
<dbReference type="OrthoDB" id="9779910at2"/>
<dbReference type="EMBL" id="QJTJ01000004">
    <property type="protein sequence ID" value="PYF07608.1"/>
    <property type="molecule type" value="Genomic_DNA"/>
</dbReference>